<organism evidence="2 3">
    <name type="scientific">Acidianus sulfidivorans JP7</name>
    <dbReference type="NCBI Taxonomy" id="619593"/>
    <lineage>
        <taxon>Archaea</taxon>
        <taxon>Thermoproteota</taxon>
        <taxon>Thermoprotei</taxon>
        <taxon>Sulfolobales</taxon>
        <taxon>Sulfolobaceae</taxon>
        <taxon>Acidianus</taxon>
    </lineage>
</organism>
<dbReference type="Proteomes" id="UP000248410">
    <property type="component" value="Chromosome"/>
</dbReference>
<dbReference type="AlphaFoldDB" id="A0A2U9ILY4"/>
<accession>A0A2U9ILY4</accession>
<gene>
    <name evidence="2" type="ORF">DFR86_05255</name>
</gene>
<keyword evidence="1" id="KW-0472">Membrane</keyword>
<keyword evidence="1" id="KW-0812">Transmembrane</keyword>
<protein>
    <submittedName>
        <fullName evidence="2">Uncharacterized protein</fullName>
    </submittedName>
</protein>
<feature type="transmembrane region" description="Helical" evidence="1">
    <location>
        <begin position="6"/>
        <end position="32"/>
    </location>
</feature>
<proteinExistence type="predicted"/>
<keyword evidence="1" id="KW-1133">Transmembrane helix</keyword>
<evidence type="ECO:0000256" key="1">
    <source>
        <dbReference type="SAM" id="Phobius"/>
    </source>
</evidence>
<evidence type="ECO:0000313" key="2">
    <source>
        <dbReference type="EMBL" id="AWR97027.1"/>
    </source>
</evidence>
<sequence>MNTILVMAILGLLITLAIALTILLLMPVNLGFKDGAKYNITMQAENPEYYNVNFSSNNKIQYYPFILNYAWAPNNTFMSVNELSGDYTVLNKIRIYPNPIILNSTKGIIQVNIVIYGQNATLSFPSDEWYFSIVYIKESMNGNYIMFSIGIQIHHVKNYSTLIIPIGYNNETMNLEILIY</sequence>
<reference evidence="2 3" key="1">
    <citation type="submission" date="2018-05" db="EMBL/GenBank/DDBJ databases">
        <title>Complete Genome Sequences of Extremely Thermoacidophilic, Metal-Mobilizing Type-Strain Members of the Archaeal Family Sulfolobaceae: Acidianus brierleyi DSM-1651T, Acidianus sulfidivorans DSM-18786T, Metallosphaera hakonensis DSM-7519T, and Metallosphaera prunae DSM-10039T.</title>
        <authorList>
            <person name="Counts J.A."/>
            <person name="Kelly R.M."/>
        </authorList>
    </citation>
    <scope>NUCLEOTIDE SEQUENCE [LARGE SCALE GENOMIC DNA]</scope>
    <source>
        <strain evidence="2 3">JP7</strain>
    </source>
</reference>
<dbReference type="GeneID" id="36837354"/>
<dbReference type="KEGG" id="asul:DFR86_05255"/>
<evidence type="ECO:0000313" key="3">
    <source>
        <dbReference type="Proteomes" id="UP000248410"/>
    </source>
</evidence>
<keyword evidence="3" id="KW-1185">Reference proteome</keyword>
<dbReference type="RefSeq" id="WP_110379917.1">
    <property type="nucleotide sequence ID" value="NZ_CP029288.2"/>
</dbReference>
<dbReference type="EMBL" id="CP029288">
    <property type="protein sequence ID" value="AWR97027.1"/>
    <property type="molecule type" value="Genomic_DNA"/>
</dbReference>
<name>A0A2U9ILY4_9CREN</name>